<name>A0A7E4UT89_PANRE</name>
<reference evidence="3" key="1">
    <citation type="journal article" date="2013" name="Genetics">
        <title>The draft genome and transcriptome of Panagrellus redivivus are shaped by the harsh demands of a free-living lifestyle.</title>
        <authorList>
            <person name="Srinivasan J."/>
            <person name="Dillman A.R."/>
            <person name="Macchietto M.G."/>
            <person name="Heikkinen L."/>
            <person name="Lakso M."/>
            <person name="Fracchia K.M."/>
            <person name="Antoshechkin I."/>
            <person name="Mortazavi A."/>
            <person name="Wong G."/>
            <person name="Sternberg P.W."/>
        </authorList>
    </citation>
    <scope>NUCLEOTIDE SEQUENCE [LARGE SCALE GENOMIC DNA]</scope>
    <source>
        <strain evidence="3">MT8872</strain>
    </source>
</reference>
<keyword evidence="3" id="KW-1185">Reference proteome</keyword>
<dbReference type="InterPro" id="IPR009050">
    <property type="entry name" value="Globin-like_sf"/>
</dbReference>
<reference evidence="4" key="2">
    <citation type="submission" date="2020-10" db="UniProtKB">
        <authorList>
            <consortium name="WormBaseParasite"/>
        </authorList>
    </citation>
    <scope>IDENTIFICATION</scope>
</reference>
<sequence>MYSKFTNFLSMGESKSHHNGNGNLLSPGLTPTAIPPSVTTTSVMEGIEKFTAADKQLVLKTWNIVSRNLNTIGGKIFEMIFAQSPDTKALFPFTKQNPNPGKNDKIAKDIQFHGLRFMQIIESTVKSLDTPRNLEPLLDNLGRRHGRLTERTNFRPYHWAVFIECTLFHFRSLIQADKAFSHDVPKVDQAIVLWRTVLRAIIKRMKMGLQQDLRNRKCNRELKMNTNLSNGFEKMTLSENLSISPGAASMISSKSSIDSNGSG</sequence>
<evidence type="ECO:0000313" key="3">
    <source>
        <dbReference type="Proteomes" id="UP000492821"/>
    </source>
</evidence>
<dbReference type="WBParaSite" id="Pan_g12111.t1">
    <property type="protein sequence ID" value="Pan_g12111.t1"/>
    <property type="gene ID" value="Pan_g12111"/>
</dbReference>
<comment type="similarity">
    <text evidence="1">Belongs to the globin family.</text>
</comment>
<dbReference type="InterPro" id="IPR053341">
    <property type="entry name" value="Oxidative_stress_globin-like"/>
</dbReference>
<dbReference type="SUPFAM" id="SSF46458">
    <property type="entry name" value="Globin-like"/>
    <property type="match status" value="1"/>
</dbReference>
<dbReference type="AlphaFoldDB" id="A0A7E4UT89"/>
<keyword evidence="1" id="KW-0408">Iron</keyword>
<dbReference type="InterPro" id="IPR044399">
    <property type="entry name" value="Mb-like_M"/>
</dbReference>
<dbReference type="InterPro" id="IPR000971">
    <property type="entry name" value="Globin"/>
</dbReference>
<dbReference type="PANTHER" id="PTHR47768">
    <property type="entry name" value="GLOBIN RELATED-RELATED"/>
    <property type="match status" value="1"/>
</dbReference>
<dbReference type="CDD" id="cd01040">
    <property type="entry name" value="Mb-like"/>
    <property type="match status" value="1"/>
</dbReference>
<dbReference type="GO" id="GO:0019825">
    <property type="term" value="F:oxygen binding"/>
    <property type="evidence" value="ECO:0007669"/>
    <property type="project" value="InterPro"/>
</dbReference>
<organism evidence="3 4">
    <name type="scientific">Panagrellus redivivus</name>
    <name type="common">Microworm</name>
    <dbReference type="NCBI Taxonomy" id="6233"/>
    <lineage>
        <taxon>Eukaryota</taxon>
        <taxon>Metazoa</taxon>
        <taxon>Ecdysozoa</taxon>
        <taxon>Nematoda</taxon>
        <taxon>Chromadorea</taxon>
        <taxon>Rhabditida</taxon>
        <taxon>Tylenchina</taxon>
        <taxon>Panagrolaimomorpha</taxon>
        <taxon>Panagrolaimoidea</taxon>
        <taxon>Panagrolaimidae</taxon>
        <taxon>Panagrellus</taxon>
    </lineage>
</organism>
<dbReference type="Pfam" id="PF00042">
    <property type="entry name" value="Globin"/>
    <property type="match status" value="1"/>
</dbReference>
<dbReference type="Proteomes" id="UP000492821">
    <property type="component" value="Unassembled WGS sequence"/>
</dbReference>
<keyword evidence="1" id="KW-0813">Transport</keyword>
<dbReference type="InterPro" id="IPR012292">
    <property type="entry name" value="Globin/Proto"/>
</dbReference>
<protein>
    <submittedName>
        <fullName evidence="4">GLOBIN domain-containing protein</fullName>
    </submittedName>
</protein>
<keyword evidence="1" id="KW-0349">Heme</keyword>
<evidence type="ECO:0000313" key="4">
    <source>
        <dbReference type="WBParaSite" id="Pan_g12111.t1"/>
    </source>
</evidence>
<dbReference type="GO" id="GO:0020037">
    <property type="term" value="F:heme binding"/>
    <property type="evidence" value="ECO:0007669"/>
    <property type="project" value="InterPro"/>
</dbReference>
<dbReference type="PANTHER" id="PTHR47768:SF2">
    <property type="entry name" value="GLOBIN-RELATED"/>
    <property type="match status" value="1"/>
</dbReference>
<proteinExistence type="inferred from homology"/>
<feature type="domain" description="Globin" evidence="2">
    <location>
        <begin position="49"/>
        <end position="210"/>
    </location>
</feature>
<dbReference type="Gene3D" id="1.10.490.10">
    <property type="entry name" value="Globins"/>
    <property type="match status" value="1"/>
</dbReference>
<evidence type="ECO:0000256" key="1">
    <source>
        <dbReference type="RuleBase" id="RU000356"/>
    </source>
</evidence>
<keyword evidence="1" id="KW-0561">Oxygen transport</keyword>
<keyword evidence="1" id="KW-0479">Metal-binding</keyword>
<accession>A0A7E4UT89</accession>
<dbReference type="GO" id="GO:0005344">
    <property type="term" value="F:oxygen carrier activity"/>
    <property type="evidence" value="ECO:0007669"/>
    <property type="project" value="UniProtKB-KW"/>
</dbReference>
<dbReference type="PROSITE" id="PS01033">
    <property type="entry name" value="GLOBIN"/>
    <property type="match status" value="1"/>
</dbReference>
<evidence type="ECO:0000259" key="2">
    <source>
        <dbReference type="PROSITE" id="PS01033"/>
    </source>
</evidence>